<feature type="coiled-coil region" evidence="1">
    <location>
        <begin position="194"/>
        <end position="239"/>
    </location>
</feature>
<name>A0A6C0I8Y3_9ZZZZ</name>
<reference evidence="2" key="1">
    <citation type="journal article" date="2020" name="Nature">
        <title>Giant virus diversity and host interactions through global metagenomics.</title>
        <authorList>
            <person name="Schulz F."/>
            <person name="Roux S."/>
            <person name="Paez-Espino D."/>
            <person name="Jungbluth S."/>
            <person name="Walsh D.A."/>
            <person name="Denef V.J."/>
            <person name="McMahon K.D."/>
            <person name="Konstantinidis K.T."/>
            <person name="Eloe-Fadrosh E.A."/>
            <person name="Kyrpides N.C."/>
            <person name="Woyke T."/>
        </authorList>
    </citation>
    <scope>NUCLEOTIDE SEQUENCE</scope>
    <source>
        <strain evidence="2">GVMAG-M-3300023184-51</strain>
    </source>
</reference>
<sequence length="309" mass="36281">MTKYIIEGGINFYEELYKSLDINETKEEEELCQITGLPLIDRYVTMECNHKFNYGALYKEICKQKYIFRTYNYNILSNFEQEKFKNANVDYFIKCPYCRNIQFSLLPYYADSEYEAKYGINSLVKNHNDNNFLVKPNNSYNYKYMSYGYMFQAGTCCKIIDTKNDINVFCSSKYSGLVPEMNKSFCITHIRAEVKQYKLDKKAKEKLLEKQQKDNLKMEKQQQKELDKQQKQLEKKQKKILTNVVLSQNIQIGEFVNDNELGINENIKANENMCCAILKSGAKKGQYCGATVKQNGLCLRHQTKDKTEI</sequence>
<evidence type="ECO:0000313" key="2">
    <source>
        <dbReference type="EMBL" id="QHT88865.1"/>
    </source>
</evidence>
<keyword evidence="1" id="KW-0175">Coiled coil</keyword>
<organism evidence="2">
    <name type="scientific">viral metagenome</name>
    <dbReference type="NCBI Taxonomy" id="1070528"/>
    <lineage>
        <taxon>unclassified sequences</taxon>
        <taxon>metagenomes</taxon>
        <taxon>organismal metagenomes</taxon>
    </lineage>
</organism>
<dbReference type="AlphaFoldDB" id="A0A6C0I8Y3"/>
<accession>A0A6C0I8Y3</accession>
<dbReference type="EMBL" id="MN740125">
    <property type="protein sequence ID" value="QHT88865.1"/>
    <property type="molecule type" value="Genomic_DNA"/>
</dbReference>
<proteinExistence type="predicted"/>
<evidence type="ECO:0000256" key="1">
    <source>
        <dbReference type="SAM" id="Coils"/>
    </source>
</evidence>
<protein>
    <submittedName>
        <fullName evidence="2">Uncharacterized protein</fullName>
    </submittedName>
</protein>